<feature type="compositionally biased region" description="Polar residues" evidence="1">
    <location>
        <begin position="11"/>
        <end position="21"/>
    </location>
</feature>
<dbReference type="AlphaFoldDB" id="A0AA40AFG5"/>
<gene>
    <name evidence="2" type="ORF">B0H67DRAFT_221639</name>
</gene>
<feature type="region of interest" description="Disordered" evidence="1">
    <location>
        <begin position="1"/>
        <end position="101"/>
    </location>
</feature>
<organism evidence="2 3">
    <name type="scientific">Lasiosphaeris hirsuta</name>
    <dbReference type="NCBI Taxonomy" id="260670"/>
    <lineage>
        <taxon>Eukaryota</taxon>
        <taxon>Fungi</taxon>
        <taxon>Dikarya</taxon>
        <taxon>Ascomycota</taxon>
        <taxon>Pezizomycotina</taxon>
        <taxon>Sordariomycetes</taxon>
        <taxon>Sordariomycetidae</taxon>
        <taxon>Sordariales</taxon>
        <taxon>Lasiosphaeriaceae</taxon>
        <taxon>Lasiosphaeris</taxon>
    </lineage>
</organism>
<comment type="caution">
    <text evidence="2">The sequence shown here is derived from an EMBL/GenBank/DDBJ whole genome shotgun (WGS) entry which is preliminary data.</text>
</comment>
<keyword evidence="3" id="KW-1185">Reference proteome</keyword>
<evidence type="ECO:0000313" key="3">
    <source>
        <dbReference type="Proteomes" id="UP001172102"/>
    </source>
</evidence>
<evidence type="ECO:0000256" key="1">
    <source>
        <dbReference type="SAM" id="MobiDB-lite"/>
    </source>
</evidence>
<accession>A0AA40AFG5</accession>
<proteinExistence type="predicted"/>
<sequence length="107" mass="12297">MTAPPPGFSSFLVNPTNQPPRQRSRTIHPEIQNTPDQLRREFPRCRRPSLSSKRPLRACPVSGVPAVQQPQRRHPTLQFPRRSYPGFHLEPTTRKGSTHSLRLRVCL</sequence>
<name>A0AA40AFG5_9PEZI</name>
<dbReference type="Proteomes" id="UP001172102">
    <property type="component" value="Unassembled WGS sequence"/>
</dbReference>
<protein>
    <submittedName>
        <fullName evidence="2">Uncharacterized protein</fullName>
    </submittedName>
</protein>
<reference evidence="2" key="1">
    <citation type="submission" date="2023-06" db="EMBL/GenBank/DDBJ databases">
        <title>Genome-scale phylogeny and comparative genomics of the fungal order Sordariales.</title>
        <authorList>
            <consortium name="Lawrence Berkeley National Laboratory"/>
            <person name="Hensen N."/>
            <person name="Bonometti L."/>
            <person name="Westerberg I."/>
            <person name="Brannstrom I.O."/>
            <person name="Guillou S."/>
            <person name="Cros-Aarteil S."/>
            <person name="Calhoun S."/>
            <person name="Haridas S."/>
            <person name="Kuo A."/>
            <person name="Mondo S."/>
            <person name="Pangilinan J."/>
            <person name="Riley R."/>
            <person name="Labutti K."/>
            <person name="Andreopoulos B."/>
            <person name="Lipzen A."/>
            <person name="Chen C."/>
            <person name="Yanf M."/>
            <person name="Daum C."/>
            <person name="Ng V."/>
            <person name="Clum A."/>
            <person name="Steindorff A."/>
            <person name="Ohm R."/>
            <person name="Martin F."/>
            <person name="Silar P."/>
            <person name="Natvig D."/>
            <person name="Lalanne C."/>
            <person name="Gautier V."/>
            <person name="Ament-Velasquez S.L."/>
            <person name="Kruys A."/>
            <person name="Hutchinson M.I."/>
            <person name="Powell A.J."/>
            <person name="Barry K."/>
            <person name="Miller A.N."/>
            <person name="Grigoriev I.V."/>
            <person name="Debuchy R."/>
            <person name="Gladieux P."/>
            <person name="Thoren M.H."/>
            <person name="Johannesson H."/>
        </authorList>
    </citation>
    <scope>NUCLEOTIDE SEQUENCE</scope>
    <source>
        <strain evidence="2">SMH4607-1</strain>
    </source>
</reference>
<dbReference type="EMBL" id="JAUKUA010000004">
    <property type="protein sequence ID" value="KAK0714763.1"/>
    <property type="molecule type" value="Genomic_DNA"/>
</dbReference>
<evidence type="ECO:0000313" key="2">
    <source>
        <dbReference type="EMBL" id="KAK0714763.1"/>
    </source>
</evidence>